<feature type="transmembrane region" description="Helical" evidence="1">
    <location>
        <begin position="6"/>
        <end position="24"/>
    </location>
</feature>
<dbReference type="Proteomes" id="UP000267524">
    <property type="component" value="Unassembled WGS sequence"/>
</dbReference>
<proteinExistence type="predicted"/>
<dbReference type="EMBL" id="QWIV01000015">
    <property type="protein sequence ID" value="RMZ58000.1"/>
    <property type="molecule type" value="Genomic_DNA"/>
</dbReference>
<gene>
    <name evidence="2" type="ORF">D1632_17005</name>
</gene>
<accession>A0A3M7L7S7</accession>
<keyword evidence="1" id="KW-0472">Membrane</keyword>
<dbReference type="RefSeq" id="WP_122548445.1">
    <property type="nucleotide sequence ID" value="NZ_QWIV01000015.1"/>
</dbReference>
<evidence type="ECO:0000313" key="2">
    <source>
        <dbReference type="EMBL" id="RMZ58000.1"/>
    </source>
</evidence>
<comment type="caution">
    <text evidence="2">The sequence shown here is derived from an EMBL/GenBank/DDBJ whole genome shotgun (WGS) entry which is preliminary data.</text>
</comment>
<keyword evidence="1" id="KW-0812">Transmembrane</keyword>
<protein>
    <submittedName>
        <fullName evidence="2">Uncharacterized protein</fullName>
    </submittedName>
</protein>
<organism evidence="2 3">
    <name type="scientific">Chryseobacterium nematophagum</name>
    <dbReference type="NCBI Taxonomy" id="2305228"/>
    <lineage>
        <taxon>Bacteria</taxon>
        <taxon>Pseudomonadati</taxon>
        <taxon>Bacteroidota</taxon>
        <taxon>Flavobacteriia</taxon>
        <taxon>Flavobacteriales</taxon>
        <taxon>Weeksellaceae</taxon>
        <taxon>Chryseobacterium group</taxon>
        <taxon>Chryseobacterium</taxon>
    </lineage>
</organism>
<dbReference type="AlphaFoldDB" id="A0A3M7L7S7"/>
<keyword evidence="1" id="KW-1133">Transmembrane helix</keyword>
<feature type="transmembrane region" description="Helical" evidence="1">
    <location>
        <begin position="67"/>
        <end position="86"/>
    </location>
</feature>
<reference evidence="2 3" key="1">
    <citation type="submission" date="2018-08" db="EMBL/GenBank/DDBJ databases">
        <title>Chryseobacterium nematophagum: a novel matrix digesting pathogen of nematodes.</title>
        <authorList>
            <person name="Page A."/>
            <person name="Roberts M."/>
            <person name="Felix M.-A."/>
            <person name="Weir W."/>
        </authorList>
    </citation>
    <scope>NUCLEOTIDE SEQUENCE [LARGE SCALE GENOMIC DNA]</scope>
    <source>
        <strain evidence="2 3">JUb275</strain>
    </source>
</reference>
<name>A0A3M7L7S7_9FLAO</name>
<evidence type="ECO:0000313" key="3">
    <source>
        <dbReference type="Proteomes" id="UP000267524"/>
    </source>
</evidence>
<keyword evidence="3" id="KW-1185">Reference proteome</keyword>
<sequence length="281" mass="32496">MTADIFFFITYIFAVLILLLIPYTKNIFKKNIAELFSITSAYLLILADIKNDSKKVIINDLTWEDINFSLVGLGFILLIVSVIVNFSQKNKNLSFSQIQSELQTTTDKLKNIQKEYFKLCSDNIRVIFEDFFTQTDGQGRISIYKFDDNQFKLLGRYSNNPEFNKAGRENYSSNEGFIALGWQNGKFSIDSIPKWTGKGKDYKDFMKNSCNISENILKKIKMKSRSFYIYRIKNEDSRPPLGIIVFEQIKPEVINQVLIENIISGHEAQLQFLIKSMKTIG</sequence>
<evidence type="ECO:0000256" key="1">
    <source>
        <dbReference type="SAM" id="Phobius"/>
    </source>
</evidence>